<protein>
    <submittedName>
        <fullName evidence="2 3">Uncharacterized protein</fullName>
    </submittedName>
</protein>
<dbReference type="EMBL" id="JH992995">
    <property type="protein sequence ID" value="EKX46322.1"/>
    <property type="molecule type" value="Genomic_DNA"/>
</dbReference>
<dbReference type="AlphaFoldDB" id="L1JDG8"/>
<dbReference type="RefSeq" id="XP_005833302.1">
    <property type="nucleotide sequence ID" value="XM_005833245.1"/>
</dbReference>
<evidence type="ECO:0000313" key="3">
    <source>
        <dbReference type="EnsemblProtists" id="EKX46322"/>
    </source>
</evidence>
<reference evidence="3" key="3">
    <citation type="submission" date="2015-06" db="UniProtKB">
        <authorList>
            <consortium name="EnsemblProtists"/>
        </authorList>
    </citation>
    <scope>IDENTIFICATION</scope>
</reference>
<keyword evidence="4" id="KW-1185">Reference proteome</keyword>
<dbReference type="Proteomes" id="UP000011087">
    <property type="component" value="Unassembled WGS sequence"/>
</dbReference>
<feature type="region of interest" description="Disordered" evidence="1">
    <location>
        <begin position="28"/>
        <end position="70"/>
    </location>
</feature>
<dbReference type="EnsemblProtists" id="EKX46322">
    <property type="protein sequence ID" value="EKX46322"/>
    <property type="gene ID" value="GUITHDRAFT_107930"/>
</dbReference>
<evidence type="ECO:0000256" key="1">
    <source>
        <dbReference type="SAM" id="MobiDB-lite"/>
    </source>
</evidence>
<reference evidence="4" key="2">
    <citation type="submission" date="2012-11" db="EMBL/GenBank/DDBJ databases">
        <authorList>
            <person name="Kuo A."/>
            <person name="Curtis B.A."/>
            <person name="Tanifuji G."/>
            <person name="Burki F."/>
            <person name="Gruber A."/>
            <person name="Irimia M."/>
            <person name="Maruyama S."/>
            <person name="Arias M.C."/>
            <person name="Ball S.G."/>
            <person name="Gile G.H."/>
            <person name="Hirakawa Y."/>
            <person name="Hopkins J.F."/>
            <person name="Rensing S.A."/>
            <person name="Schmutz J."/>
            <person name="Symeonidi A."/>
            <person name="Elias M."/>
            <person name="Eveleigh R.J."/>
            <person name="Herman E.K."/>
            <person name="Klute M.J."/>
            <person name="Nakayama T."/>
            <person name="Obornik M."/>
            <person name="Reyes-Prieto A."/>
            <person name="Armbrust E.V."/>
            <person name="Aves S.J."/>
            <person name="Beiko R.G."/>
            <person name="Coutinho P."/>
            <person name="Dacks J.B."/>
            <person name="Durnford D.G."/>
            <person name="Fast N.M."/>
            <person name="Green B.R."/>
            <person name="Grisdale C."/>
            <person name="Hempe F."/>
            <person name="Henrissat B."/>
            <person name="Hoppner M.P."/>
            <person name="Ishida K.-I."/>
            <person name="Kim E."/>
            <person name="Koreny L."/>
            <person name="Kroth P.G."/>
            <person name="Liu Y."/>
            <person name="Malik S.-B."/>
            <person name="Maier U.G."/>
            <person name="McRose D."/>
            <person name="Mock T."/>
            <person name="Neilson J.A."/>
            <person name="Onodera N.T."/>
            <person name="Poole A.M."/>
            <person name="Pritham E.J."/>
            <person name="Richards T.A."/>
            <person name="Rocap G."/>
            <person name="Roy S.W."/>
            <person name="Sarai C."/>
            <person name="Schaack S."/>
            <person name="Shirato S."/>
            <person name="Slamovits C.H."/>
            <person name="Spencer D.F."/>
            <person name="Suzuki S."/>
            <person name="Worden A.Z."/>
            <person name="Zauner S."/>
            <person name="Barry K."/>
            <person name="Bell C."/>
            <person name="Bharti A.K."/>
            <person name="Crow J.A."/>
            <person name="Grimwood J."/>
            <person name="Kramer R."/>
            <person name="Lindquist E."/>
            <person name="Lucas S."/>
            <person name="Salamov A."/>
            <person name="McFadden G.I."/>
            <person name="Lane C.E."/>
            <person name="Keeling P.J."/>
            <person name="Gray M.W."/>
            <person name="Grigoriev I.V."/>
            <person name="Archibald J.M."/>
        </authorList>
    </citation>
    <scope>NUCLEOTIDE SEQUENCE</scope>
    <source>
        <strain evidence="4">CCMP2712</strain>
    </source>
</reference>
<gene>
    <name evidence="2" type="ORF">GUITHDRAFT_107930</name>
</gene>
<dbReference type="HOGENOM" id="CLU_2054171_0_0_1"/>
<dbReference type="PaxDb" id="55529-EKX46322"/>
<proteinExistence type="predicted"/>
<evidence type="ECO:0000313" key="4">
    <source>
        <dbReference type="Proteomes" id="UP000011087"/>
    </source>
</evidence>
<sequence length="134" mass="14425">MCINTFAIDRAVFIQTAAAHASTPLDLCSPSLSDSQTPDETPSPDVSASPGAEDASEQPISSDATKGLEAGNLEEKYGKLSWTKRRQLRALEHSIGYIERLQREAGGSVDGRRLPGLQVLRFCESSSCSTIRTL</sequence>
<name>L1JDG8_GUITC</name>
<reference evidence="2 4" key="1">
    <citation type="journal article" date="2012" name="Nature">
        <title>Algal genomes reveal evolutionary mosaicism and the fate of nucleomorphs.</title>
        <authorList>
            <consortium name="DOE Joint Genome Institute"/>
            <person name="Curtis B.A."/>
            <person name="Tanifuji G."/>
            <person name="Burki F."/>
            <person name="Gruber A."/>
            <person name="Irimia M."/>
            <person name="Maruyama S."/>
            <person name="Arias M.C."/>
            <person name="Ball S.G."/>
            <person name="Gile G.H."/>
            <person name="Hirakawa Y."/>
            <person name="Hopkins J.F."/>
            <person name="Kuo A."/>
            <person name="Rensing S.A."/>
            <person name="Schmutz J."/>
            <person name="Symeonidi A."/>
            <person name="Elias M."/>
            <person name="Eveleigh R.J."/>
            <person name="Herman E.K."/>
            <person name="Klute M.J."/>
            <person name="Nakayama T."/>
            <person name="Obornik M."/>
            <person name="Reyes-Prieto A."/>
            <person name="Armbrust E.V."/>
            <person name="Aves S.J."/>
            <person name="Beiko R.G."/>
            <person name="Coutinho P."/>
            <person name="Dacks J.B."/>
            <person name="Durnford D.G."/>
            <person name="Fast N.M."/>
            <person name="Green B.R."/>
            <person name="Grisdale C.J."/>
            <person name="Hempel F."/>
            <person name="Henrissat B."/>
            <person name="Hoppner M.P."/>
            <person name="Ishida K."/>
            <person name="Kim E."/>
            <person name="Koreny L."/>
            <person name="Kroth P.G."/>
            <person name="Liu Y."/>
            <person name="Malik S.B."/>
            <person name="Maier U.G."/>
            <person name="McRose D."/>
            <person name="Mock T."/>
            <person name="Neilson J.A."/>
            <person name="Onodera N.T."/>
            <person name="Poole A.M."/>
            <person name="Pritham E.J."/>
            <person name="Richards T.A."/>
            <person name="Rocap G."/>
            <person name="Roy S.W."/>
            <person name="Sarai C."/>
            <person name="Schaack S."/>
            <person name="Shirato S."/>
            <person name="Slamovits C.H."/>
            <person name="Spencer D.F."/>
            <person name="Suzuki S."/>
            <person name="Worden A.Z."/>
            <person name="Zauner S."/>
            <person name="Barry K."/>
            <person name="Bell C."/>
            <person name="Bharti A.K."/>
            <person name="Crow J.A."/>
            <person name="Grimwood J."/>
            <person name="Kramer R."/>
            <person name="Lindquist E."/>
            <person name="Lucas S."/>
            <person name="Salamov A."/>
            <person name="McFadden G.I."/>
            <person name="Lane C.E."/>
            <person name="Keeling P.J."/>
            <person name="Gray M.W."/>
            <person name="Grigoriev I.V."/>
            <person name="Archibald J.M."/>
        </authorList>
    </citation>
    <scope>NUCLEOTIDE SEQUENCE</scope>
    <source>
        <strain evidence="2 4">CCMP2712</strain>
    </source>
</reference>
<feature type="compositionally biased region" description="Polar residues" evidence="1">
    <location>
        <begin position="36"/>
        <end position="46"/>
    </location>
</feature>
<accession>L1JDG8</accession>
<dbReference type="KEGG" id="gtt:GUITHDRAFT_107930"/>
<dbReference type="GeneID" id="17302924"/>
<organism evidence="2">
    <name type="scientific">Guillardia theta (strain CCMP2712)</name>
    <name type="common">Cryptophyte</name>
    <dbReference type="NCBI Taxonomy" id="905079"/>
    <lineage>
        <taxon>Eukaryota</taxon>
        <taxon>Cryptophyceae</taxon>
        <taxon>Pyrenomonadales</taxon>
        <taxon>Geminigeraceae</taxon>
        <taxon>Guillardia</taxon>
    </lineage>
</organism>
<evidence type="ECO:0000313" key="2">
    <source>
        <dbReference type="EMBL" id="EKX46322.1"/>
    </source>
</evidence>